<organism evidence="1 2">
    <name type="scientific">Brevibacillus parabrevis</name>
    <dbReference type="NCBI Taxonomy" id="54914"/>
    <lineage>
        <taxon>Bacteria</taxon>
        <taxon>Bacillati</taxon>
        <taxon>Bacillota</taxon>
        <taxon>Bacilli</taxon>
        <taxon>Bacillales</taxon>
        <taxon>Paenibacillaceae</taxon>
        <taxon>Brevibacillus</taxon>
    </lineage>
</organism>
<keyword evidence="2" id="KW-1185">Reference proteome</keyword>
<evidence type="ECO:0000313" key="2">
    <source>
        <dbReference type="Proteomes" id="UP000316882"/>
    </source>
</evidence>
<protein>
    <submittedName>
        <fullName evidence="1">Uncharacterized protein</fullName>
    </submittedName>
</protein>
<dbReference type="EMBL" id="BJMH01000018">
    <property type="protein sequence ID" value="GEB33994.1"/>
    <property type="molecule type" value="Genomic_DNA"/>
</dbReference>
<proteinExistence type="predicted"/>
<dbReference type="Proteomes" id="UP000316882">
    <property type="component" value="Unassembled WGS sequence"/>
</dbReference>
<gene>
    <name evidence="1" type="ORF">BPA01_35740</name>
</gene>
<accession>A0A4Y3PKW3</accession>
<sequence>MQIIGPANFSQIKLQYGLKTMFGVAVKAVAHFVPRHMKRMRAMLGVPFQLFIQGRTLLSLPKFSISHKHARLTSFVMNITHYFSMI</sequence>
<evidence type="ECO:0000313" key="1">
    <source>
        <dbReference type="EMBL" id="GEB33994.1"/>
    </source>
</evidence>
<reference evidence="1 2" key="1">
    <citation type="submission" date="2019-06" db="EMBL/GenBank/DDBJ databases">
        <title>Whole genome shotgun sequence of Brevibacillus parabrevis NBRC 12334.</title>
        <authorList>
            <person name="Hosoyama A."/>
            <person name="Uohara A."/>
            <person name="Ohji S."/>
            <person name="Ichikawa N."/>
        </authorList>
    </citation>
    <scope>NUCLEOTIDE SEQUENCE [LARGE SCALE GENOMIC DNA]</scope>
    <source>
        <strain evidence="1 2">NBRC 12334</strain>
    </source>
</reference>
<dbReference type="AlphaFoldDB" id="A0A4Y3PKW3"/>
<comment type="caution">
    <text evidence="1">The sequence shown here is derived from an EMBL/GenBank/DDBJ whole genome shotgun (WGS) entry which is preliminary data.</text>
</comment>
<name>A0A4Y3PKW3_BREPA</name>